<dbReference type="Pfam" id="PF22720">
    <property type="entry name" value="SNaCT14"/>
    <property type="match status" value="1"/>
</dbReference>
<evidence type="ECO:0000313" key="2">
    <source>
        <dbReference type="EMBL" id="SQB35494.1"/>
    </source>
</evidence>
<accession>A0A2X2W4Y9</accession>
<feature type="domain" description="Short NACHT-associated C-terminal" evidence="1">
    <location>
        <begin position="28"/>
        <end position="82"/>
    </location>
</feature>
<gene>
    <name evidence="2" type="ORF">NCTC13028_02002</name>
</gene>
<evidence type="ECO:0000313" key="3">
    <source>
        <dbReference type="Proteomes" id="UP000250223"/>
    </source>
</evidence>
<sequence>MDIYKRLGIIKIGQEDDTNIKQELECFISIDDIRKNTEKHFNFLYVIENEHFHLRKVLLAMQEYLDLLKLKQKITDEAWIEDFI</sequence>
<protein>
    <recommendedName>
        <fullName evidence="1">Short NACHT-associated C-terminal domain-containing protein</fullName>
    </recommendedName>
</protein>
<evidence type="ECO:0000259" key="1">
    <source>
        <dbReference type="Pfam" id="PF22720"/>
    </source>
</evidence>
<dbReference type="EMBL" id="UAWC01000024">
    <property type="protein sequence ID" value="SQB35494.1"/>
    <property type="molecule type" value="Genomic_DNA"/>
</dbReference>
<dbReference type="Proteomes" id="UP000250223">
    <property type="component" value="Unassembled WGS sequence"/>
</dbReference>
<organism evidence="2 3">
    <name type="scientific">Clostridium cochlearium</name>
    <dbReference type="NCBI Taxonomy" id="1494"/>
    <lineage>
        <taxon>Bacteria</taxon>
        <taxon>Bacillati</taxon>
        <taxon>Bacillota</taxon>
        <taxon>Clostridia</taxon>
        <taxon>Eubacteriales</taxon>
        <taxon>Clostridiaceae</taxon>
        <taxon>Clostridium</taxon>
    </lineage>
</organism>
<proteinExistence type="predicted"/>
<dbReference type="InterPro" id="IPR055048">
    <property type="entry name" value="SNaCT14"/>
</dbReference>
<dbReference type="AlphaFoldDB" id="A0A2X2W4Y9"/>
<dbReference type="RefSeq" id="WP_111921664.1">
    <property type="nucleotide sequence ID" value="NZ_UAWC01000024.1"/>
</dbReference>
<name>A0A2X2W4Y9_CLOCO</name>
<reference evidence="2 3" key="1">
    <citation type="submission" date="2018-06" db="EMBL/GenBank/DDBJ databases">
        <authorList>
            <consortium name="Pathogen Informatics"/>
            <person name="Doyle S."/>
        </authorList>
    </citation>
    <scope>NUCLEOTIDE SEQUENCE [LARGE SCALE GENOMIC DNA]</scope>
    <source>
        <strain evidence="2 3">NCTC13028</strain>
    </source>
</reference>